<evidence type="ECO:0000256" key="6">
    <source>
        <dbReference type="ARBA" id="ARBA00023274"/>
    </source>
</evidence>
<keyword evidence="4 10" id="KW-0689">Ribosomal protein</keyword>
<dbReference type="STRING" id="178035.A0A154PF54"/>
<evidence type="ECO:0000256" key="1">
    <source>
        <dbReference type="ARBA" id="ARBA00004173"/>
    </source>
</evidence>
<feature type="non-terminal residue" evidence="10">
    <location>
        <position position="1"/>
    </location>
</feature>
<evidence type="ECO:0000256" key="3">
    <source>
        <dbReference type="ARBA" id="ARBA00022946"/>
    </source>
</evidence>
<dbReference type="InterPro" id="IPR034596">
    <property type="entry name" value="Ribosomal_mL52"/>
</dbReference>
<dbReference type="Proteomes" id="UP000076502">
    <property type="component" value="Unassembled WGS sequence"/>
</dbReference>
<dbReference type="PANTHER" id="PTHR34090:SF1">
    <property type="entry name" value="LARGE RIBOSOMAL SUBUNIT PROTEIN ML52"/>
    <property type="match status" value="1"/>
</dbReference>
<dbReference type="PANTHER" id="PTHR34090">
    <property type="entry name" value="39S RIBOSOMAL PROTEIN L52, MITOCHONDRIAL"/>
    <property type="match status" value="1"/>
</dbReference>
<reference evidence="10 11" key="1">
    <citation type="submission" date="2015-07" db="EMBL/GenBank/DDBJ databases">
        <title>The genome of Dufourea novaeangliae.</title>
        <authorList>
            <person name="Pan H."/>
            <person name="Kapheim K."/>
        </authorList>
    </citation>
    <scope>NUCLEOTIDE SEQUENCE [LARGE SCALE GENOMIC DNA]</scope>
    <source>
        <strain evidence="10">0120121106</strain>
        <tissue evidence="10">Whole body</tissue>
    </source>
</reference>
<sequence length="114" mass="13292">TTTISGFHTSSVTHLNQDWRAKKKLHSNPYTCGPLVNLPDYSFKDNNKPVPYGINQLKRIRQHQEYAKRVVHLAGEIDGALERYNRLQNEKERRKQQIIDNKLKPKGQLLITDK</sequence>
<organism evidence="10 11">
    <name type="scientific">Dufourea novaeangliae</name>
    <name type="common">Sweat bee</name>
    <dbReference type="NCBI Taxonomy" id="178035"/>
    <lineage>
        <taxon>Eukaryota</taxon>
        <taxon>Metazoa</taxon>
        <taxon>Ecdysozoa</taxon>
        <taxon>Arthropoda</taxon>
        <taxon>Hexapoda</taxon>
        <taxon>Insecta</taxon>
        <taxon>Pterygota</taxon>
        <taxon>Neoptera</taxon>
        <taxon>Endopterygota</taxon>
        <taxon>Hymenoptera</taxon>
        <taxon>Apocrita</taxon>
        <taxon>Aculeata</taxon>
        <taxon>Apoidea</taxon>
        <taxon>Anthophila</taxon>
        <taxon>Halictidae</taxon>
        <taxon>Rophitinae</taxon>
        <taxon>Dufourea</taxon>
    </lineage>
</organism>
<evidence type="ECO:0000256" key="4">
    <source>
        <dbReference type="ARBA" id="ARBA00022980"/>
    </source>
</evidence>
<keyword evidence="11" id="KW-1185">Reference proteome</keyword>
<evidence type="ECO:0000256" key="9">
    <source>
        <dbReference type="SAM" id="Coils"/>
    </source>
</evidence>
<proteinExistence type="inferred from homology"/>
<dbReference type="GO" id="GO:0032543">
    <property type="term" value="P:mitochondrial translation"/>
    <property type="evidence" value="ECO:0007669"/>
    <property type="project" value="InterPro"/>
</dbReference>
<dbReference type="AlphaFoldDB" id="A0A154PF54"/>
<name>A0A154PF54_DUFNO</name>
<evidence type="ECO:0000313" key="11">
    <source>
        <dbReference type="Proteomes" id="UP000076502"/>
    </source>
</evidence>
<dbReference type="GO" id="GO:0003735">
    <property type="term" value="F:structural constituent of ribosome"/>
    <property type="evidence" value="ECO:0007669"/>
    <property type="project" value="InterPro"/>
</dbReference>
<evidence type="ECO:0000256" key="2">
    <source>
        <dbReference type="ARBA" id="ARBA00007232"/>
    </source>
</evidence>
<keyword evidence="9" id="KW-0175">Coiled coil</keyword>
<keyword evidence="6" id="KW-0687">Ribonucleoprotein</keyword>
<comment type="similarity">
    <text evidence="2">Belongs to the mitochondrion-specific ribosomal protein mL52 family.</text>
</comment>
<evidence type="ECO:0000256" key="7">
    <source>
        <dbReference type="ARBA" id="ARBA00035181"/>
    </source>
</evidence>
<keyword evidence="5" id="KW-0496">Mitochondrion</keyword>
<evidence type="ECO:0000256" key="8">
    <source>
        <dbReference type="ARBA" id="ARBA00035425"/>
    </source>
</evidence>
<dbReference type="GO" id="GO:0005762">
    <property type="term" value="C:mitochondrial large ribosomal subunit"/>
    <property type="evidence" value="ECO:0007669"/>
    <property type="project" value="InterPro"/>
</dbReference>
<evidence type="ECO:0000313" key="10">
    <source>
        <dbReference type="EMBL" id="KZC09938.1"/>
    </source>
</evidence>
<feature type="coiled-coil region" evidence="9">
    <location>
        <begin position="70"/>
        <end position="101"/>
    </location>
</feature>
<gene>
    <name evidence="10" type="ORF">WN55_00975</name>
</gene>
<protein>
    <recommendedName>
        <fullName evidence="7">Large ribosomal subunit protein mL52</fullName>
    </recommendedName>
    <alternativeName>
        <fullName evidence="8">39S ribosomal protein L52, mitochondrial</fullName>
    </alternativeName>
</protein>
<comment type="subcellular location">
    <subcellularLocation>
        <location evidence="1">Mitochondrion</location>
    </subcellularLocation>
</comment>
<dbReference type="EMBL" id="KQ434879">
    <property type="protein sequence ID" value="KZC09938.1"/>
    <property type="molecule type" value="Genomic_DNA"/>
</dbReference>
<dbReference type="OrthoDB" id="10249237at2759"/>
<evidence type="ECO:0000256" key="5">
    <source>
        <dbReference type="ARBA" id="ARBA00023128"/>
    </source>
</evidence>
<accession>A0A154PF54</accession>
<keyword evidence="3" id="KW-0809">Transit peptide</keyword>
<dbReference type="Pfam" id="PF18699">
    <property type="entry name" value="MRPL52"/>
    <property type="match status" value="1"/>
</dbReference>